<feature type="compositionally biased region" description="Basic and acidic residues" evidence="2">
    <location>
        <begin position="258"/>
        <end position="275"/>
    </location>
</feature>
<keyword evidence="1" id="KW-0175">Coiled coil</keyword>
<feature type="region of interest" description="Disordered" evidence="2">
    <location>
        <begin position="220"/>
        <end position="283"/>
    </location>
</feature>
<feature type="compositionally biased region" description="Basic and acidic residues" evidence="2">
    <location>
        <begin position="234"/>
        <end position="250"/>
    </location>
</feature>
<dbReference type="EMBL" id="JARBJD010000024">
    <property type="protein sequence ID" value="KAK2960250.1"/>
    <property type="molecule type" value="Genomic_DNA"/>
</dbReference>
<sequence>MTAFDTDILNGLLETVQQLVVEVNALKEQNHALQNRLDQVESDCEAFKQTVLVQQKQIHPQNEMNADRPSTNPSESKTLASPPLPVGASSGLVRLVMRGTDEVQRHGQRARDDLQRRRVRLHGHLPDSQSVRHAIDFAKEFSEKTLIRTFTQVVAALLLLQGLSPPSSPAGRSRNPSHQNPCDPASGPPESEVTKDITPFHPPQGVFQMTSESTRATLCFPLPCSTHPPIAPRGKQDEPERKEEDKKDDSDNSDLIELDPKPKQENTTPEEHRLSPNELDSDAEQQIGVVKQKDGSVDSSLKQELEQLVDTSASSASNADLLRIIDSLKATLVEVERQRSADKAKYEKELRTIGSVSAEEHSELTRLTEENARLTETMSEFQVRAASLATDKNTPERLTTERDTLKANLTATNQSLDESNQRIDTLSFEVSSLLAQNAELEHLLSKDWLITTDKQTECIGVSESAAQLSSIEKFKPASVTSHQPHYLDDIGDKIGSYMMHFTESDMRKVREYSYALEKGEEVNKTQLRRTRSDLQSQTTIQPLQVPTLA</sequence>
<protein>
    <submittedName>
        <fullName evidence="3">Uncharacterized protein</fullName>
    </submittedName>
</protein>
<evidence type="ECO:0000256" key="1">
    <source>
        <dbReference type="SAM" id="Coils"/>
    </source>
</evidence>
<name>A0ABQ9Y922_9EUKA</name>
<feature type="compositionally biased region" description="Polar residues" evidence="2">
    <location>
        <begin position="55"/>
        <end position="79"/>
    </location>
</feature>
<gene>
    <name evidence="3" type="ORF">BLNAU_4803</name>
</gene>
<feature type="coiled-coil region" evidence="1">
    <location>
        <begin position="318"/>
        <end position="422"/>
    </location>
</feature>
<proteinExistence type="predicted"/>
<accession>A0ABQ9Y922</accession>
<feature type="compositionally biased region" description="Polar residues" evidence="2">
    <location>
        <begin position="533"/>
        <end position="549"/>
    </location>
</feature>
<evidence type="ECO:0000313" key="3">
    <source>
        <dbReference type="EMBL" id="KAK2960250.1"/>
    </source>
</evidence>
<feature type="region of interest" description="Disordered" evidence="2">
    <location>
        <begin position="165"/>
        <end position="207"/>
    </location>
</feature>
<feature type="coiled-coil region" evidence="1">
    <location>
        <begin position="9"/>
        <end position="50"/>
    </location>
</feature>
<evidence type="ECO:0000313" key="4">
    <source>
        <dbReference type="Proteomes" id="UP001281761"/>
    </source>
</evidence>
<comment type="caution">
    <text evidence="3">The sequence shown here is derived from an EMBL/GenBank/DDBJ whole genome shotgun (WGS) entry which is preliminary data.</text>
</comment>
<dbReference type="Proteomes" id="UP001281761">
    <property type="component" value="Unassembled WGS sequence"/>
</dbReference>
<feature type="region of interest" description="Disordered" evidence="2">
    <location>
        <begin position="528"/>
        <end position="549"/>
    </location>
</feature>
<organism evidence="3 4">
    <name type="scientific">Blattamonas nauphoetae</name>
    <dbReference type="NCBI Taxonomy" id="2049346"/>
    <lineage>
        <taxon>Eukaryota</taxon>
        <taxon>Metamonada</taxon>
        <taxon>Preaxostyla</taxon>
        <taxon>Oxymonadida</taxon>
        <taxon>Blattamonas</taxon>
    </lineage>
</organism>
<reference evidence="3 4" key="1">
    <citation type="journal article" date="2022" name="bioRxiv">
        <title>Genomics of Preaxostyla Flagellates Illuminates Evolutionary Transitions and the Path Towards Mitochondrial Loss.</title>
        <authorList>
            <person name="Novak L.V.F."/>
            <person name="Treitli S.C."/>
            <person name="Pyrih J."/>
            <person name="Halakuc P."/>
            <person name="Pipaliya S.V."/>
            <person name="Vacek V."/>
            <person name="Brzon O."/>
            <person name="Soukal P."/>
            <person name="Eme L."/>
            <person name="Dacks J.B."/>
            <person name="Karnkowska A."/>
            <person name="Elias M."/>
            <person name="Hampl V."/>
        </authorList>
    </citation>
    <scope>NUCLEOTIDE SEQUENCE [LARGE SCALE GENOMIC DNA]</scope>
    <source>
        <strain evidence="3">NAU3</strain>
        <tissue evidence="3">Gut</tissue>
    </source>
</reference>
<evidence type="ECO:0000256" key="2">
    <source>
        <dbReference type="SAM" id="MobiDB-lite"/>
    </source>
</evidence>
<keyword evidence="4" id="KW-1185">Reference proteome</keyword>
<feature type="region of interest" description="Disordered" evidence="2">
    <location>
        <begin position="55"/>
        <end position="85"/>
    </location>
</feature>